<protein>
    <submittedName>
        <fullName evidence="3">Uncharacterized protein</fullName>
    </submittedName>
</protein>
<dbReference type="GeneID" id="28816118"/>
<keyword evidence="2" id="KW-1133">Transmembrane helix</keyword>
<dbReference type="Proteomes" id="UP000070700">
    <property type="component" value="Unassembled WGS sequence"/>
</dbReference>
<feature type="compositionally biased region" description="Polar residues" evidence="1">
    <location>
        <begin position="26"/>
        <end position="40"/>
    </location>
</feature>
<feature type="compositionally biased region" description="Pro residues" evidence="1">
    <location>
        <begin position="13"/>
        <end position="22"/>
    </location>
</feature>
<feature type="compositionally biased region" description="Low complexity" evidence="1">
    <location>
        <begin position="1"/>
        <end position="12"/>
    </location>
</feature>
<dbReference type="InParanoid" id="A0A132BB50"/>
<name>A0A132BB50_MOLSC</name>
<keyword evidence="4" id="KW-1185">Reference proteome</keyword>
<evidence type="ECO:0000313" key="3">
    <source>
        <dbReference type="EMBL" id="KUJ09616.1"/>
    </source>
</evidence>
<keyword evidence="2" id="KW-0812">Transmembrane</keyword>
<evidence type="ECO:0000256" key="2">
    <source>
        <dbReference type="SAM" id="Phobius"/>
    </source>
</evidence>
<evidence type="ECO:0000313" key="4">
    <source>
        <dbReference type="Proteomes" id="UP000070700"/>
    </source>
</evidence>
<feature type="transmembrane region" description="Helical" evidence="2">
    <location>
        <begin position="49"/>
        <end position="72"/>
    </location>
</feature>
<accession>A0A132BB50</accession>
<dbReference type="OrthoDB" id="3549553at2759"/>
<sequence length="97" mass="10235">MHNISPEESSTAAPPPYAPPLDPTFYSRSESPSKPQTISESAKRNRRKACICMGVGIVMFVAVPAAIFGGIISKAHTNCITKTPGNAGSLPDGQKFC</sequence>
<dbReference type="KEGG" id="psco:LY89DRAFT_274200"/>
<organism evidence="3 4">
    <name type="scientific">Mollisia scopiformis</name>
    <name type="common">Conifer needle endophyte fungus</name>
    <name type="synonym">Phialocephala scopiformis</name>
    <dbReference type="NCBI Taxonomy" id="149040"/>
    <lineage>
        <taxon>Eukaryota</taxon>
        <taxon>Fungi</taxon>
        <taxon>Dikarya</taxon>
        <taxon>Ascomycota</taxon>
        <taxon>Pezizomycotina</taxon>
        <taxon>Leotiomycetes</taxon>
        <taxon>Helotiales</taxon>
        <taxon>Mollisiaceae</taxon>
        <taxon>Mollisia</taxon>
    </lineage>
</organism>
<dbReference type="AlphaFoldDB" id="A0A132BB50"/>
<keyword evidence="2" id="KW-0472">Membrane</keyword>
<proteinExistence type="predicted"/>
<dbReference type="EMBL" id="KQ947431">
    <property type="protein sequence ID" value="KUJ09616.1"/>
    <property type="molecule type" value="Genomic_DNA"/>
</dbReference>
<dbReference type="RefSeq" id="XP_018063971.1">
    <property type="nucleotide sequence ID" value="XM_018206392.1"/>
</dbReference>
<evidence type="ECO:0000256" key="1">
    <source>
        <dbReference type="SAM" id="MobiDB-lite"/>
    </source>
</evidence>
<reference evidence="3 4" key="1">
    <citation type="submission" date="2015-10" db="EMBL/GenBank/DDBJ databases">
        <title>Full genome of DAOMC 229536 Phialocephala scopiformis, a fungal endophyte of spruce producing the potent anti-insectan compound rugulosin.</title>
        <authorList>
            <consortium name="DOE Joint Genome Institute"/>
            <person name="Walker A.K."/>
            <person name="Frasz S.L."/>
            <person name="Seifert K.A."/>
            <person name="Miller J.D."/>
            <person name="Mondo S.J."/>
            <person name="Labutti K."/>
            <person name="Lipzen A."/>
            <person name="Dockter R."/>
            <person name="Kennedy M."/>
            <person name="Grigoriev I.V."/>
            <person name="Spatafora J.W."/>
        </authorList>
    </citation>
    <scope>NUCLEOTIDE SEQUENCE [LARGE SCALE GENOMIC DNA]</scope>
    <source>
        <strain evidence="3 4">CBS 120377</strain>
    </source>
</reference>
<gene>
    <name evidence="3" type="ORF">LY89DRAFT_274200</name>
</gene>
<feature type="region of interest" description="Disordered" evidence="1">
    <location>
        <begin position="1"/>
        <end position="45"/>
    </location>
</feature>